<accession>A0A4S4KX05</accession>
<dbReference type="GO" id="GO:0006891">
    <property type="term" value="P:intra-Golgi vesicle-mediated transport"/>
    <property type="evidence" value="ECO:0007669"/>
    <property type="project" value="TreeGrafter"/>
</dbReference>
<dbReference type="GO" id="GO:0007030">
    <property type="term" value="P:Golgi organization"/>
    <property type="evidence" value="ECO:0007669"/>
    <property type="project" value="TreeGrafter"/>
</dbReference>
<feature type="domain" description="Conserved oligomeric Golgi complex subunit 3 C-terminal" evidence="1">
    <location>
        <begin position="11"/>
        <end position="69"/>
    </location>
</feature>
<gene>
    <name evidence="2" type="ORF">EW146_g10464</name>
</gene>
<name>A0A4S4KX05_9AGAM</name>
<organism evidence="2 3">
    <name type="scientific">Bondarzewia mesenterica</name>
    <dbReference type="NCBI Taxonomy" id="1095465"/>
    <lineage>
        <taxon>Eukaryota</taxon>
        <taxon>Fungi</taxon>
        <taxon>Dikarya</taxon>
        <taxon>Basidiomycota</taxon>
        <taxon>Agaricomycotina</taxon>
        <taxon>Agaricomycetes</taxon>
        <taxon>Russulales</taxon>
        <taxon>Bondarzewiaceae</taxon>
        <taxon>Bondarzewia</taxon>
    </lineage>
</organism>
<dbReference type="GO" id="GO:0005801">
    <property type="term" value="C:cis-Golgi network"/>
    <property type="evidence" value="ECO:0007669"/>
    <property type="project" value="InterPro"/>
</dbReference>
<dbReference type="InterPro" id="IPR007265">
    <property type="entry name" value="COG_su3"/>
</dbReference>
<keyword evidence="3" id="KW-1185">Reference proteome</keyword>
<protein>
    <recommendedName>
        <fullName evidence="1">Conserved oligomeric Golgi complex subunit 3 C-terminal domain-containing protein</fullName>
    </recommendedName>
</protein>
<dbReference type="EMBL" id="SGPL01001366">
    <property type="protein sequence ID" value="THH03324.1"/>
    <property type="molecule type" value="Genomic_DNA"/>
</dbReference>
<sequence length="373" mass="41208">MISSRQVSICTPAIFDDLAQEAVNLCRQSLTAASDMIKAKNPPSSALDGYLFLVRHMLILKEMTRNLDLVEREMERGSSGSHGVTDTLASMLNRTTSYLPNSVFQSLGMPQGDENIMDAKHASLDHSLIIGIDLELKRACEAVINHIADPICSPLHKFVERVNAYTNTTKGAPLTSNSWAEQSAAETLESDFRHACQRDLRAAAGRLRLYLEDKRTVDVLLQHVRERAEDEYSVFRDLVWSMYAGSLRERVLSAEGMKDLLSEFKPEPEAQGRAHGVPQVGRHDHDILAQYLCSRHRPDARLGALNSQFLASASSRGLSPPIPKTKAVDIAMNARPAGIGYNPCACCRGSTLVYAERVANSPTFCTGIVRLYH</sequence>
<dbReference type="Pfam" id="PF20671">
    <property type="entry name" value="COG3_C"/>
    <property type="match status" value="1"/>
</dbReference>
<dbReference type="OrthoDB" id="3058316at2759"/>
<dbReference type="AlphaFoldDB" id="A0A4S4KX05"/>
<evidence type="ECO:0000313" key="3">
    <source>
        <dbReference type="Proteomes" id="UP000310158"/>
    </source>
</evidence>
<dbReference type="GO" id="GO:0017119">
    <property type="term" value="C:Golgi transport complex"/>
    <property type="evidence" value="ECO:0007669"/>
    <property type="project" value="TreeGrafter"/>
</dbReference>
<dbReference type="PANTHER" id="PTHR13302">
    <property type="entry name" value="CONSERVED OLIGOMERIC GOLGI COMPLEX COMPONENT 3"/>
    <property type="match status" value="1"/>
</dbReference>
<evidence type="ECO:0000259" key="1">
    <source>
        <dbReference type="Pfam" id="PF20671"/>
    </source>
</evidence>
<proteinExistence type="predicted"/>
<evidence type="ECO:0000313" key="2">
    <source>
        <dbReference type="EMBL" id="THH03324.1"/>
    </source>
</evidence>
<dbReference type="GO" id="GO:0006886">
    <property type="term" value="P:intracellular protein transport"/>
    <property type="evidence" value="ECO:0007669"/>
    <property type="project" value="InterPro"/>
</dbReference>
<comment type="caution">
    <text evidence="2">The sequence shown here is derived from an EMBL/GenBank/DDBJ whole genome shotgun (WGS) entry which is preliminary data.</text>
</comment>
<dbReference type="PANTHER" id="PTHR13302:SF8">
    <property type="entry name" value="CONSERVED OLIGOMERIC GOLGI COMPLEX SUBUNIT 3"/>
    <property type="match status" value="1"/>
</dbReference>
<dbReference type="InterPro" id="IPR048685">
    <property type="entry name" value="COG3_C"/>
</dbReference>
<dbReference type="Proteomes" id="UP000310158">
    <property type="component" value="Unassembled WGS sequence"/>
</dbReference>
<dbReference type="GO" id="GO:0016020">
    <property type="term" value="C:membrane"/>
    <property type="evidence" value="ECO:0007669"/>
    <property type="project" value="InterPro"/>
</dbReference>
<reference evidence="2 3" key="1">
    <citation type="submission" date="2019-02" db="EMBL/GenBank/DDBJ databases">
        <title>Genome sequencing of the rare red list fungi Bondarzewia mesenterica.</title>
        <authorList>
            <person name="Buettner E."/>
            <person name="Kellner H."/>
        </authorList>
    </citation>
    <scope>NUCLEOTIDE SEQUENCE [LARGE SCALE GENOMIC DNA]</scope>
    <source>
        <strain evidence="2 3">DSM 108281</strain>
    </source>
</reference>